<dbReference type="EMBL" id="BARV01029725">
    <property type="protein sequence ID" value="GAI33675.1"/>
    <property type="molecule type" value="Genomic_DNA"/>
</dbReference>
<comment type="caution">
    <text evidence="1">The sequence shown here is derived from an EMBL/GenBank/DDBJ whole genome shotgun (WGS) entry which is preliminary data.</text>
</comment>
<sequence>DTSIRAGDEVVAVTRRESKDALRAVLATPARETE</sequence>
<accession>X1P3P5</accession>
<organism evidence="1">
    <name type="scientific">marine sediment metagenome</name>
    <dbReference type="NCBI Taxonomy" id="412755"/>
    <lineage>
        <taxon>unclassified sequences</taxon>
        <taxon>metagenomes</taxon>
        <taxon>ecological metagenomes</taxon>
    </lineage>
</organism>
<reference evidence="1" key="1">
    <citation type="journal article" date="2014" name="Front. Microbiol.">
        <title>High frequency of phylogenetically diverse reductive dehalogenase-homologous genes in deep subseafloor sedimentary metagenomes.</title>
        <authorList>
            <person name="Kawai M."/>
            <person name="Futagami T."/>
            <person name="Toyoda A."/>
            <person name="Takaki Y."/>
            <person name="Nishi S."/>
            <person name="Hori S."/>
            <person name="Arai W."/>
            <person name="Tsubouchi T."/>
            <person name="Morono Y."/>
            <person name="Uchiyama I."/>
            <person name="Ito T."/>
            <person name="Fujiyama A."/>
            <person name="Inagaki F."/>
            <person name="Takami H."/>
        </authorList>
    </citation>
    <scope>NUCLEOTIDE SEQUENCE</scope>
    <source>
        <strain evidence="1">Expedition CK06-06</strain>
    </source>
</reference>
<gene>
    <name evidence="1" type="ORF">S06H3_47334</name>
</gene>
<protein>
    <submittedName>
        <fullName evidence="1">Uncharacterized protein</fullName>
    </submittedName>
</protein>
<feature type="non-terminal residue" evidence="1">
    <location>
        <position position="1"/>
    </location>
</feature>
<name>X1P3P5_9ZZZZ</name>
<evidence type="ECO:0000313" key="1">
    <source>
        <dbReference type="EMBL" id="GAI33675.1"/>
    </source>
</evidence>
<dbReference type="AlphaFoldDB" id="X1P3P5"/>
<proteinExistence type="predicted"/>